<gene>
    <name evidence="3" type="ORF">TS85_03130</name>
</gene>
<name>A0A7U5HVS2_9SPHN</name>
<dbReference type="KEGG" id="sphi:TS85_03130"/>
<keyword evidence="4" id="KW-1185">Reference proteome</keyword>
<dbReference type="InterPro" id="IPR051803">
    <property type="entry name" value="TA_system_RelE-like_toxin"/>
</dbReference>
<dbReference type="PANTHER" id="PTHR33755">
    <property type="entry name" value="TOXIN PARE1-RELATED"/>
    <property type="match status" value="1"/>
</dbReference>
<proteinExistence type="inferred from homology"/>
<dbReference type="NCBIfam" id="TIGR02385">
    <property type="entry name" value="RelE_StbE"/>
    <property type="match status" value="1"/>
</dbReference>
<organism evidence="3 4">
    <name type="scientific">Sphingomonas hengshuiensis</name>
    <dbReference type="NCBI Taxonomy" id="1609977"/>
    <lineage>
        <taxon>Bacteria</taxon>
        <taxon>Pseudomonadati</taxon>
        <taxon>Pseudomonadota</taxon>
        <taxon>Alphaproteobacteria</taxon>
        <taxon>Sphingomonadales</taxon>
        <taxon>Sphingomonadaceae</taxon>
        <taxon>Sphingomonas</taxon>
    </lineage>
</organism>
<dbReference type="EMBL" id="CP010836">
    <property type="protein sequence ID" value="AJP74224.1"/>
    <property type="molecule type" value="Genomic_DNA"/>
</dbReference>
<dbReference type="Gene3D" id="3.30.2310.20">
    <property type="entry name" value="RelE-like"/>
    <property type="match status" value="1"/>
</dbReference>
<dbReference type="InterPro" id="IPR007712">
    <property type="entry name" value="RelE/ParE_toxin"/>
</dbReference>
<keyword evidence="2" id="KW-1277">Toxin-antitoxin system</keyword>
<evidence type="ECO:0000256" key="1">
    <source>
        <dbReference type="ARBA" id="ARBA00006226"/>
    </source>
</evidence>
<reference evidence="3 4" key="1">
    <citation type="journal article" date="2015" name="Int. J. Syst. Evol. Microbiol.">
        <title>Sphingomonas hengshuiensis sp. nov., isolated from lake wetland.</title>
        <authorList>
            <person name="Wei S."/>
            <person name="Wang T."/>
            <person name="Liu H."/>
            <person name="Zhang C."/>
            <person name="Guo J."/>
            <person name="Wang Q."/>
            <person name="Liang K."/>
            <person name="Zhang Z."/>
        </authorList>
    </citation>
    <scope>NUCLEOTIDE SEQUENCE [LARGE SCALE GENOMIC DNA]</scope>
    <source>
        <strain evidence="3 4">WHSC-8</strain>
    </source>
</reference>
<dbReference type="Proteomes" id="UP000032300">
    <property type="component" value="Chromosome"/>
</dbReference>
<accession>A0A7U5HVS2</accession>
<dbReference type="InterPro" id="IPR035093">
    <property type="entry name" value="RelE/ParE_toxin_dom_sf"/>
</dbReference>
<sequence>MMLPLLWHPEALEDLEHIVDFIEARNPRAAQRLSALIRDTADRLPDHPYVHRPGRVPGTREAVVHPNYILIYRVADYIEVMGVLHARQPYP</sequence>
<dbReference type="AlphaFoldDB" id="A0A7U5HVS2"/>
<evidence type="ECO:0000256" key="2">
    <source>
        <dbReference type="ARBA" id="ARBA00022649"/>
    </source>
</evidence>
<evidence type="ECO:0000313" key="3">
    <source>
        <dbReference type="EMBL" id="AJP74224.1"/>
    </source>
</evidence>
<dbReference type="Pfam" id="PF05016">
    <property type="entry name" value="ParE_toxin"/>
    <property type="match status" value="1"/>
</dbReference>
<comment type="similarity">
    <text evidence="1">Belongs to the RelE toxin family.</text>
</comment>
<dbReference type="OrthoDB" id="121597at2"/>
<reference evidence="3 4" key="2">
    <citation type="submission" date="2015-02" db="EMBL/GenBank/DDBJ databases">
        <title>The complete genome of Sphingomonas hengshuiensis sp. WHSC-8 isolated from soil of Hengshui Lake.</title>
        <authorList>
            <person name="Wei S."/>
            <person name="Guo J."/>
            <person name="Su C."/>
            <person name="Wu R."/>
            <person name="Zhang Z."/>
            <person name="Liang K."/>
            <person name="Li H."/>
            <person name="Wang T."/>
            <person name="Liu H."/>
            <person name="Zhang C."/>
            <person name="Li Z."/>
            <person name="Wang Q."/>
            <person name="Meng J."/>
        </authorList>
    </citation>
    <scope>NUCLEOTIDE SEQUENCE [LARGE SCALE GENOMIC DNA]</scope>
    <source>
        <strain evidence="3 4">WHSC-8</strain>
    </source>
</reference>
<protein>
    <submittedName>
        <fullName evidence="3">Addiction module antitoxin</fullName>
    </submittedName>
</protein>
<dbReference type="PANTHER" id="PTHR33755:SF6">
    <property type="entry name" value="PLASMID STABILIZATION SYSTEM PROTEIN"/>
    <property type="match status" value="1"/>
</dbReference>
<evidence type="ECO:0000313" key="4">
    <source>
        <dbReference type="Proteomes" id="UP000032300"/>
    </source>
</evidence>